<keyword evidence="10" id="KW-1185">Reference proteome</keyword>
<dbReference type="Proteomes" id="UP000298416">
    <property type="component" value="Unassembled WGS sequence"/>
</dbReference>
<organism evidence="9">
    <name type="scientific">Salvia splendens</name>
    <name type="common">Scarlet sage</name>
    <dbReference type="NCBI Taxonomy" id="180675"/>
    <lineage>
        <taxon>Eukaryota</taxon>
        <taxon>Viridiplantae</taxon>
        <taxon>Streptophyta</taxon>
        <taxon>Embryophyta</taxon>
        <taxon>Tracheophyta</taxon>
        <taxon>Spermatophyta</taxon>
        <taxon>Magnoliopsida</taxon>
        <taxon>eudicotyledons</taxon>
        <taxon>Gunneridae</taxon>
        <taxon>Pentapetalae</taxon>
        <taxon>asterids</taxon>
        <taxon>lamiids</taxon>
        <taxon>Lamiales</taxon>
        <taxon>Lamiaceae</taxon>
        <taxon>Nepetoideae</taxon>
        <taxon>Mentheae</taxon>
        <taxon>Salviinae</taxon>
        <taxon>Salvia</taxon>
        <taxon>Salvia subgen. Calosphace</taxon>
        <taxon>core Calosphace</taxon>
    </lineage>
</organism>
<reference evidence="9" key="1">
    <citation type="submission" date="2018-01" db="EMBL/GenBank/DDBJ databases">
        <authorList>
            <person name="Mao J.F."/>
        </authorList>
    </citation>
    <scope>NUCLEOTIDE SEQUENCE</scope>
    <source>
        <strain evidence="9">Huo1</strain>
        <tissue evidence="9">Leaf</tissue>
    </source>
</reference>
<comment type="pathway">
    <text evidence="2">Purine metabolism; urate degradation; (S)-allantoin from urate: step 1/3.</text>
</comment>
<dbReference type="PRINTS" id="PR00093">
    <property type="entry name" value="URICASE"/>
</dbReference>
<evidence type="ECO:0000256" key="1">
    <source>
        <dbReference type="ARBA" id="ARBA00004275"/>
    </source>
</evidence>
<keyword evidence="7" id="KW-0576">Peroxisome</keyword>
<evidence type="ECO:0000256" key="4">
    <source>
        <dbReference type="ARBA" id="ARBA00012598"/>
    </source>
</evidence>
<dbReference type="FunFam" id="3.10.270.10:FF:000001">
    <property type="entry name" value="Uricase"/>
    <property type="match status" value="1"/>
</dbReference>
<comment type="caution">
    <text evidence="9">The sequence shown here is derived from an EMBL/GenBank/DDBJ whole genome shotgun (WGS) entry which is preliminary data.</text>
</comment>
<dbReference type="EC" id="1.7.3.3" evidence="4"/>
<dbReference type="PROSITE" id="PS00366">
    <property type="entry name" value="URICASE"/>
    <property type="match status" value="1"/>
</dbReference>
<reference evidence="9" key="2">
    <citation type="submission" date="2020-08" db="EMBL/GenBank/DDBJ databases">
        <title>Plant Genome Project.</title>
        <authorList>
            <person name="Zhang R.-G."/>
        </authorList>
    </citation>
    <scope>NUCLEOTIDE SEQUENCE</scope>
    <source>
        <strain evidence="9">Huo1</strain>
        <tissue evidence="9">Leaf</tissue>
    </source>
</reference>
<dbReference type="PANTHER" id="PTHR42874:SF1">
    <property type="entry name" value="URICASE"/>
    <property type="match status" value="1"/>
</dbReference>
<dbReference type="EMBL" id="PNBA02000002">
    <property type="protein sequence ID" value="KAG6434208.1"/>
    <property type="molecule type" value="Genomic_DNA"/>
</dbReference>
<dbReference type="SUPFAM" id="SSF55620">
    <property type="entry name" value="Tetrahydrobiopterin biosynthesis enzymes-like"/>
    <property type="match status" value="2"/>
</dbReference>
<comment type="similarity">
    <text evidence="3">Belongs to the uricase family.</text>
</comment>
<gene>
    <name evidence="9" type="ORF">SASPL_105831</name>
</gene>
<evidence type="ECO:0000313" key="10">
    <source>
        <dbReference type="Proteomes" id="UP000298416"/>
    </source>
</evidence>
<dbReference type="InterPro" id="IPR002042">
    <property type="entry name" value="Uricase"/>
</dbReference>
<dbReference type="CDD" id="cd00445">
    <property type="entry name" value="Uricase"/>
    <property type="match status" value="1"/>
</dbReference>
<evidence type="ECO:0000256" key="7">
    <source>
        <dbReference type="ARBA" id="ARBA00023140"/>
    </source>
</evidence>
<proteinExistence type="inferred from homology"/>
<evidence type="ECO:0000256" key="8">
    <source>
        <dbReference type="ARBA" id="ARBA00031317"/>
    </source>
</evidence>
<comment type="subcellular location">
    <subcellularLocation>
        <location evidence="1">Peroxisome</location>
    </subcellularLocation>
</comment>
<evidence type="ECO:0000313" key="9">
    <source>
        <dbReference type="EMBL" id="KAG6434208.1"/>
    </source>
</evidence>
<dbReference type="GO" id="GO:0004846">
    <property type="term" value="F:urate oxidase activity"/>
    <property type="evidence" value="ECO:0007669"/>
    <property type="project" value="UniProtKB-EC"/>
</dbReference>
<evidence type="ECO:0000256" key="6">
    <source>
        <dbReference type="ARBA" id="ARBA00023002"/>
    </source>
</evidence>
<dbReference type="NCBIfam" id="TIGR03383">
    <property type="entry name" value="urate_oxi"/>
    <property type="match status" value="1"/>
</dbReference>
<accession>A0A8X8YR62</accession>
<evidence type="ECO:0000256" key="2">
    <source>
        <dbReference type="ARBA" id="ARBA00004831"/>
    </source>
</evidence>
<name>A0A8X8YR62_SALSN</name>
<dbReference type="PANTHER" id="PTHR42874">
    <property type="entry name" value="URICASE"/>
    <property type="match status" value="1"/>
</dbReference>
<dbReference type="InterPro" id="IPR019842">
    <property type="entry name" value="Uricase_CS"/>
</dbReference>
<dbReference type="Gene3D" id="3.10.270.10">
    <property type="entry name" value="Urate Oxidase"/>
    <property type="match status" value="1"/>
</dbReference>
<dbReference type="InterPro" id="IPR006912">
    <property type="entry name" value="Harbinger_derived_prot"/>
</dbReference>
<dbReference type="GO" id="GO:0019628">
    <property type="term" value="P:urate catabolic process"/>
    <property type="evidence" value="ECO:0007669"/>
    <property type="project" value="TreeGrafter"/>
</dbReference>
<evidence type="ECO:0000256" key="5">
    <source>
        <dbReference type="ARBA" id="ARBA00022631"/>
    </source>
</evidence>
<sequence length="649" mass="72688">MTHDGDVDPSRRLDEELWASTSGEIDRFVQEYLRIQEQPAVPHPINHRVVVPRDHLAAHQRLFDDYFAEEPQFGESFFRRRFRMHRPLFMCIVSGLESRYKYFRFREDASSRPGHSPIQKCTAAIRSTTRRYRSAPLQSGNWPTEARSTCLTSTFTYARRLPASVCSISNYPTAWKGMYTTGFKGKNPRMILDVVADYRLWIWYAYFGVAGSNNDATSSSRCSFSTSSAWALDRPSVSSPTATSTIWATILRMGYTLGGGAQGCRAGIWCAPVSMGGGKGPTRPWYTDCIVDVMYACIIMHNMIVEVEGAELTDWAAEDVAGPSHGMATANIMGSPSDMTGAPTMAANGVKFEQRHGKSRVRVGRVWREPSGRHHFVEWNVSISLLSDCLPAYTRADNSDIVATDTMKNTVYVKAKECRQQLSVEDFAILLGNHFTSFYPQVSAAIINIIEKPWERINIDGQPHDHGFKLGSEKHTTEVVVKKSGGLQVISGIEGLAVLKTTQSGFEGFVRDKYTILPETRERMFATEVTASWKYSCETLPSIPAKQLYFMEKYMDVKKILIETFFGPSKGGVYSPSVQSTLYDMANAVIARVPDVSAIQLKMPNIHFLPVNLSSKDNPIVKFEDDVFLPMDEPHGSIQASLSRLHSKM</sequence>
<dbReference type="GO" id="GO:0006145">
    <property type="term" value="P:purine nucleobase catabolic process"/>
    <property type="evidence" value="ECO:0007669"/>
    <property type="project" value="TreeGrafter"/>
</dbReference>
<dbReference type="GO" id="GO:0005777">
    <property type="term" value="C:peroxisome"/>
    <property type="evidence" value="ECO:0007669"/>
    <property type="project" value="UniProtKB-SubCell"/>
</dbReference>
<protein>
    <recommendedName>
        <fullName evidence="4">factor independent urate hydroxylase</fullName>
        <ecNumber evidence="4">1.7.3.3</ecNumber>
    </recommendedName>
    <alternativeName>
        <fullName evidence="8">Urate oxidase</fullName>
    </alternativeName>
</protein>
<dbReference type="Pfam" id="PF04827">
    <property type="entry name" value="Plant_tran"/>
    <property type="match status" value="2"/>
</dbReference>
<keyword evidence="5" id="KW-0659">Purine metabolism</keyword>
<dbReference type="Pfam" id="PF01014">
    <property type="entry name" value="Uricase"/>
    <property type="match status" value="2"/>
</dbReference>
<keyword evidence="6" id="KW-0560">Oxidoreductase</keyword>
<dbReference type="AlphaFoldDB" id="A0A8X8YR62"/>
<evidence type="ECO:0000256" key="3">
    <source>
        <dbReference type="ARBA" id="ARBA00009760"/>
    </source>
</evidence>